<dbReference type="EC" id="4.2.1.77" evidence="3"/>
<evidence type="ECO:0000256" key="1">
    <source>
        <dbReference type="ARBA" id="ARBA00001148"/>
    </source>
</evidence>
<evidence type="ECO:0000256" key="2">
    <source>
        <dbReference type="ARBA" id="ARBA00007529"/>
    </source>
</evidence>
<dbReference type="Pfam" id="PF05544">
    <property type="entry name" value="Pro_racemase"/>
    <property type="match status" value="1"/>
</dbReference>
<dbReference type="PANTHER" id="PTHR33442:SF1">
    <property type="entry name" value="TRANS-3-HYDROXY-L-PROLINE DEHYDRATASE"/>
    <property type="match status" value="1"/>
</dbReference>
<dbReference type="SUPFAM" id="SSF54506">
    <property type="entry name" value="Diaminopimelate epimerase-like"/>
    <property type="match status" value="1"/>
</dbReference>
<reference evidence="4" key="1">
    <citation type="journal article" date="2020" name="Stud. Mycol.">
        <title>101 Dothideomycetes genomes: a test case for predicting lifestyles and emergence of pathogens.</title>
        <authorList>
            <person name="Haridas S."/>
            <person name="Albert R."/>
            <person name="Binder M."/>
            <person name="Bloem J."/>
            <person name="Labutti K."/>
            <person name="Salamov A."/>
            <person name="Andreopoulos B."/>
            <person name="Baker S."/>
            <person name="Barry K."/>
            <person name="Bills G."/>
            <person name="Bluhm B."/>
            <person name="Cannon C."/>
            <person name="Castanera R."/>
            <person name="Culley D."/>
            <person name="Daum C."/>
            <person name="Ezra D."/>
            <person name="Gonzalez J."/>
            <person name="Henrissat B."/>
            <person name="Kuo A."/>
            <person name="Liang C."/>
            <person name="Lipzen A."/>
            <person name="Lutzoni F."/>
            <person name="Magnuson J."/>
            <person name="Mondo S."/>
            <person name="Nolan M."/>
            <person name="Ohm R."/>
            <person name="Pangilinan J."/>
            <person name="Park H.-J."/>
            <person name="Ramirez L."/>
            <person name="Alfaro M."/>
            <person name="Sun H."/>
            <person name="Tritt A."/>
            <person name="Yoshinaga Y."/>
            <person name="Zwiers L.-H."/>
            <person name="Turgeon B."/>
            <person name="Goodwin S."/>
            <person name="Spatafora J."/>
            <person name="Crous P."/>
            <person name="Grigoriev I."/>
        </authorList>
    </citation>
    <scope>NUCLEOTIDE SEQUENCE</scope>
    <source>
        <strain evidence="4">CBS 116005</strain>
    </source>
</reference>
<dbReference type="AlphaFoldDB" id="A0A6G1L8P2"/>
<evidence type="ECO:0000313" key="5">
    <source>
        <dbReference type="Proteomes" id="UP000799436"/>
    </source>
</evidence>
<dbReference type="EMBL" id="ML995835">
    <property type="protein sequence ID" value="KAF2769303.1"/>
    <property type="molecule type" value="Genomic_DNA"/>
</dbReference>
<sequence length="406" mass="44260">MDLLTHLTTATTTTTHLPIHCIETHTSGEPTRIIISGYPPLSGSTLLRKRADAKTNQDHIRRRLLLEPRGHFDMYGAILIQDTELTRSGEADIGVLFCTNDGYSTMCGHATIALGRVLLDMHDLSVFPNRERVKIDLESKTAALRLHAPCGVVDVIVPVNDDASRSDPSRPISFISVPSFATGISINIPLPPEHRWPELGSRNAVNADFAYGGAFYCLISATELGFANGLLIPDFEAFNRATRLLKAAVNANPDLRTLFAHPEHQDLGFLYSVMIVDSTLGTFARGPRRAETGLCYFADQQVDRSPTGSCVAARVALAYAKGQRKVGEAWTYHSLVSLAYGGKCGFIGTMVDEVERGDKGQTDGYPHVRVRVEGFASYTGFHTFVSEPTDALGNGGFAFEKLGREC</sequence>
<dbReference type="InterPro" id="IPR008794">
    <property type="entry name" value="Pro_racemase_fam"/>
</dbReference>
<dbReference type="PANTHER" id="PTHR33442">
    <property type="entry name" value="TRANS-3-HYDROXY-L-PROLINE DEHYDRATASE"/>
    <property type="match status" value="1"/>
</dbReference>
<comment type="catalytic activity">
    <reaction evidence="1">
        <text>trans-3-hydroxy-L-proline = 1-pyrroline-2-carboxylate + H2O</text>
        <dbReference type="Rhea" id="RHEA:10320"/>
        <dbReference type="ChEBI" id="CHEBI:15377"/>
        <dbReference type="ChEBI" id="CHEBI:39785"/>
        <dbReference type="ChEBI" id="CHEBI:57938"/>
        <dbReference type="EC" id="4.2.1.77"/>
    </reaction>
</comment>
<evidence type="ECO:0000256" key="3">
    <source>
        <dbReference type="ARBA" id="ARBA00013105"/>
    </source>
</evidence>
<dbReference type="Gene3D" id="3.10.310.10">
    <property type="entry name" value="Diaminopimelate Epimerase, Chain A, domain 1"/>
    <property type="match status" value="2"/>
</dbReference>
<accession>A0A6G1L8P2</accession>
<organism evidence="4 5">
    <name type="scientific">Teratosphaeria nubilosa</name>
    <dbReference type="NCBI Taxonomy" id="161662"/>
    <lineage>
        <taxon>Eukaryota</taxon>
        <taxon>Fungi</taxon>
        <taxon>Dikarya</taxon>
        <taxon>Ascomycota</taxon>
        <taxon>Pezizomycotina</taxon>
        <taxon>Dothideomycetes</taxon>
        <taxon>Dothideomycetidae</taxon>
        <taxon>Mycosphaerellales</taxon>
        <taxon>Teratosphaeriaceae</taxon>
        <taxon>Teratosphaeria</taxon>
    </lineage>
</organism>
<dbReference type="SFLD" id="SFLDS00028">
    <property type="entry name" value="Proline_Racemase"/>
    <property type="match status" value="1"/>
</dbReference>
<keyword evidence="5" id="KW-1185">Reference proteome</keyword>
<evidence type="ECO:0000313" key="4">
    <source>
        <dbReference type="EMBL" id="KAF2769303.1"/>
    </source>
</evidence>
<protein>
    <recommendedName>
        <fullName evidence="3">trans-L-3-hydroxyproline dehydratase</fullName>
        <ecNumber evidence="3">4.2.1.77</ecNumber>
    </recommendedName>
</protein>
<dbReference type="FunFam" id="3.10.310.10:FF:000003">
    <property type="entry name" value="Proline racemase"/>
    <property type="match status" value="1"/>
</dbReference>
<proteinExistence type="inferred from homology"/>
<dbReference type="GO" id="GO:0050346">
    <property type="term" value="F:trans-L-3-hydroxyproline dehydratase activity"/>
    <property type="evidence" value="ECO:0007669"/>
    <property type="project" value="UniProtKB-EC"/>
</dbReference>
<gene>
    <name evidence="4" type="ORF">EJ03DRAFT_98180</name>
</gene>
<comment type="similarity">
    <text evidence="2">Belongs to the proline racemase family.</text>
</comment>
<name>A0A6G1L8P2_9PEZI</name>
<dbReference type="OrthoDB" id="6409228at2759"/>
<dbReference type="Proteomes" id="UP000799436">
    <property type="component" value="Unassembled WGS sequence"/>
</dbReference>